<name>A0A2M6XSM0_9BACT</name>
<dbReference type="EMBL" id="PEXX01000037">
    <property type="protein sequence ID" value="PIU10632.1"/>
    <property type="molecule type" value="Genomic_DNA"/>
</dbReference>
<sequence length="104" mass="11685">MQNQQPNQQGSQRKIQIKVSDDVLKGAYANAMQVLHTKEEFILDFMNLSPHQSVGIINSRVIMSPGHFKRVILALQDNLKKYESGFGKIEEAEAPSNELGFKAN</sequence>
<protein>
    <submittedName>
        <fullName evidence="1">DUF3467 domain-containing protein</fullName>
    </submittedName>
</protein>
<reference evidence="2" key="1">
    <citation type="submission" date="2017-09" db="EMBL/GenBank/DDBJ databases">
        <title>Depth-based differentiation of microbial function through sediment-hosted aquifers and enrichment of novel symbionts in the deep terrestrial subsurface.</title>
        <authorList>
            <person name="Probst A.J."/>
            <person name="Ladd B."/>
            <person name="Jarett J.K."/>
            <person name="Geller-Mcgrath D.E."/>
            <person name="Sieber C.M.K."/>
            <person name="Emerson J.B."/>
            <person name="Anantharaman K."/>
            <person name="Thomas B.C."/>
            <person name="Malmstrom R."/>
            <person name="Stieglmeier M."/>
            <person name="Klingl A."/>
            <person name="Woyke T."/>
            <person name="Ryan C.M."/>
            <person name="Banfield J.F."/>
        </authorList>
    </citation>
    <scope>NUCLEOTIDE SEQUENCE [LARGE SCALE GENOMIC DNA]</scope>
</reference>
<evidence type="ECO:0000313" key="1">
    <source>
        <dbReference type="EMBL" id="PIU10632.1"/>
    </source>
</evidence>
<proteinExistence type="predicted"/>
<evidence type="ECO:0000313" key="2">
    <source>
        <dbReference type="Proteomes" id="UP000230586"/>
    </source>
</evidence>
<dbReference type="Proteomes" id="UP000230586">
    <property type="component" value="Unassembled WGS sequence"/>
</dbReference>
<organism evidence="1 2">
    <name type="scientific">Candidatus Kuenenbacteria bacterium CG08_land_8_20_14_0_20_37_23</name>
    <dbReference type="NCBI Taxonomy" id="1974617"/>
    <lineage>
        <taxon>Bacteria</taxon>
        <taxon>Candidatus Kueneniibacteriota</taxon>
    </lineage>
</organism>
<dbReference type="AlphaFoldDB" id="A0A2M6XSM0"/>
<comment type="caution">
    <text evidence="1">The sequence shown here is derived from an EMBL/GenBank/DDBJ whole genome shotgun (WGS) entry which is preliminary data.</text>
</comment>
<accession>A0A2M6XSM0</accession>
<dbReference type="Pfam" id="PF11950">
    <property type="entry name" value="DUF3467"/>
    <property type="match status" value="1"/>
</dbReference>
<gene>
    <name evidence="1" type="ORF">COT27_02065</name>
</gene>
<dbReference type="InterPro" id="IPR021857">
    <property type="entry name" value="DUF3467"/>
</dbReference>